<accession>R0DW96</accession>
<dbReference type="EMBL" id="APMQ01000006">
    <property type="protein sequence ID" value="ENZ77683.1"/>
    <property type="molecule type" value="Genomic_DNA"/>
</dbReference>
<comment type="caution">
    <text evidence="2">The sequence shown here is derived from an EMBL/GenBank/DDBJ whole genome shotgun (WGS) entry which is preliminary data.</text>
</comment>
<name>R0DW96_RALPI</name>
<evidence type="ECO:0000313" key="2">
    <source>
        <dbReference type="EMBL" id="ENZ77683.1"/>
    </source>
</evidence>
<evidence type="ECO:0000313" key="3">
    <source>
        <dbReference type="Proteomes" id="UP000013280"/>
    </source>
</evidence>
<proteinExistence type="predicted"/>
<dbReference type="AlphaFoldDB" id="R0DW96"/>
<sequence length="213" mass="24686">MSKEVEKGPLRKRVESLIDAKLLILDEWARTNIPWKLDQAGDFVRDRDGERTIDYYPDDVRAFSEWDITKNCEHTAQRVKAFCSQKSIPLPQRFSRDTLGKSYHSTLLLRTQSLLKVLAAKAASQIHDTNKTNLIKSLTKDRDYWKSLALHQEQVDIVIQRRRAASAERELAKMTRQLERNKSEARREITSLEARVAELTASLAKVKPLREEK</sequence>
<evidence type="ECO:0000256" key="1">
    <source>
        <dbReference type="SAM" id="Coils"/>
    </source>
</evidence>
<dbReference type="Proteomes" id="UP000013280">
    <property type="component" value="Unassembled WGS sequence"/>
</dbReference>
<reference evidence="2 3" key="1">
    <citation type="journal article" date="2013" name="Genome Announc.">
        <title>Draft Genome Sequence for Ralstonia sp. Strain OR214, a Bacterium with Potential for Bioremediation.</title>
        <authorList>
            <person name="Utturkar S.M."/>
            <person name="Bollmann A."/>
            <person name="Brzoska R.M."/>
            <person name="Klingeman D.M."/>
            <person name="Epstein S.E."/>
            <person name="Palumbo A.V."/>
            <person name="Brown S.D."/>
        </authorList>
    </citation>
    <scope>NUCLEOTIDE SEQUENCE [LARGE SCALE GENOMIC DNA]</scope>
    <source>
        <strain evidence="2 3">OR214</strain>
    </source>
</reference>
<protein>
    <submittedName>
        <fullName evidence="2">Uncharacterized protein</fullName>
    </submittedName>
</protein>
<dbReference type="RefSeq" id="WP_004631299.1">
    <property type="nucleotide sequence ID" value="NZ_APMQ01000006.1"/>
</dbReference>
<keyword evidence="1" id="KW-0175">Coiled coil</keyword>
<organism evidence="2 3">
    <name type="scientific">Ralstonia pickettii OR214</name>
    <dbReference type="NCBI Taxonomy" id="1264675"/>
    <lineage>
        <taxon>Bacteria</taxon>
        <taxon>Pseudomonadati</taxon>
        <taxon>Pseudomonadota</taxon>
        <taxon>Betaproteobacteria</taxon>
        <taxon>Burkholderiales</taxon>
        <taxon>Burkholderiaceae</taxon>
        <taxon>Ralstonia</taxon>
    </lineage>
</organism>
<gene>
    <name evidence="2" type="ORF">OR214_02687</name>
</gene>
<feature type="coiled-coil region" evidence="1">
    <location>
        <begin position="157"/>
        <end position="202"/>
    </location>
</feature>